<evidence type="ECO:0000256" key="6">
    <source>
        <dbReference type="SAM" id="MobiDB-lite"/>
    </source>
</evidence>
<organism evidence="8 9">
    <name type="scientific">Eragrostis curvula</name>
    <name type="common">weeping love grass</name>
    <dbReference type="NCBI Taxonomy" id="38414"/>
    <lineage>
        <taxon>Eukaryota</taxon>
        <taxon>Viridiplantae</taxon>
        <taxon>Streptophyta</taxon>
        <taxon>Embryophyta</taxon>
        <taxon>Tracheophyta</taxon>
        <taxon>Spermatophyta</taxon>
        <taxon>Magnoliopsida</taxon>
        <taxon>Liliopsida</taxon>
        <taxon>Poales</taxon>
        <taxon>Poaceae</taxon>
        <taxon>PACMAD clade</taxon>
        <taxon>Chloridoideae</taxon>
        <taxon>Eragrostideae</taxon>
        <taxon>Eragrostidinae</taxon>
        <taxon>Eragrostis</taxon>
    </lineage>
</organism>
<dbReference type="GO" id="GO:0005789">
    <property type="term" value="C:endoplasmic reticulum membrane"/>
    <property type="evidence" value="ECO:0007669"/>
    <property type="project" value="UniProtKB-SubCell"/>
</dbReference>
<evidence type="ECO:0000256" key="4">
    <source>
        <dbReference type="ARBA" id="ARBA00022989"/>
    </source>
</evidence>
<evidence type="ECO:0000256" key="1">
    <source>
        <dbReference type="ARBA" id="ARBA00004477"/>
    </source>
</evidence>
<comment type="subcellular location">
    <subcellularLocation>
        <location evidence="1">Endoplasmic reticulum membrane</location>
        <topology evidence="1">Multi-pass membrane protein</topology>
    </subcellularLocation>
</comment>
<evidence type="ECO:0000256" key="2">
    <source>
        <dbReference type="ARBA" id="ARBA00022692"/>
    </source>
</evidence>
<feature type="compositionally biased region" description="Low complexity" evidence="6">
    <location>
        <begin position="71"/>
        <end position="82"/>
    </location>
</feature>
<evidence type="ECO:0000313" key="8">
    <source>
        <dbReference type="EMBL" id="TVU09041.1"/>
    </source>
</evidence>
<comment type="caution">
    <text evidence="8">The sequence shown here is derived from an EMBL/GenBank/DDBJ whole genome shotgun (WGS) entry which is preliminary data.</text>
</comment>
<dbReference type="EMBL" id="RWGY01000039">
    <property type="protein sequence ID" value="TVU09041.1"/>
    <property type="molecule type" value="Genomic_DNA"/>
</dbReference>
<feature type="compositionally biased region" description="Basic residues" evidence="6">
    <location>
        <begin position="61"/>
        <end position="70"/>
    </location>
</feature>
<keyword evidence="4" id="KW-1133">Transmembrane helix</keyword>
<name>A0A5J9TEK1_9POAL</name>
<evidence type="ECO:0000259" key="7">
    <source>
        <dbReference type="Pfam" id="PF02453"/>
    </source>
</evidence>
<accession>A0A5J9TEK1</accession>
<dbReference type="InterPro" id="IPR044647">
    <property type="entry name" value="RTNLB17/18/21"/>
</dbReference>
<keyword evidence="2" id="KW-0812">Transmembrane</keyword>
<evidence type="ECO:0000313" key="9">
    <source>
        <dbReference type="Proteomes" id="UP000324897"/>
    </source>
</evidence>
<feature type="non-terminal residue" evidence="8">
    <location>
        <position position="1"/>
    </location>
</feature>
<dbReference type="PANTHER" id="PTHR46626">
    <property type="entry name" value="RETICULON-LIKE PROTEIN B17"/>
    <property type="match status" value="1"/>
</dbReference>
<sequence>MEMEADTPSHPAASPMPPSGDVANAVADVTAAPTPPSPSPVPPSPRENLPLPISAPGGRPARARRSKRARAATADEGAGPAASPRRKRRGTKEPRAAGVAASTSASPVKRKARRVENGKGVVEEEAAEKVRRRKITRKAQTPKESLVLVKEEGSSLALVPYPPTILTQEACNGGQNGWEDCWETMADLVMWNNIARSSFCPISVCCQFGVVMLGLAFFKDSVFQRKQGEPLRQFQLTDEDVRHAAQAVLPVVNTIISMAQSVFSGDPSMTLKVLPILLFGAKFGHLLTIRRLLATGFFSCFTLPKLYRCYSGQLHATAKGLKGQIQNAWKSCPRKKLVMAAAVTTCWNLVSVKTRILAAFFCMVTLRYYYQYCRRNNSLHSEINRSHGEDQTMTTED</sequence>
<dbReference type="AlphaFoldDB" id="A0A5J9TEK1"/>
<evidence type="ECO:0000256" key="3">
    <source>
        <dbReference type="ARBA" id="ARBA00022824"/>
    </source>
</evidence>
<proteinExistence type="predicted"/>
<protein>
    <recommendedName>
        <fullName evidence="7">Reticulon domain-containing protein</fullName>
    </recommendedName>
</protein>
<dbReference type="Gramene" id="TVU09041">
    <property type="protein sequence ID" value="TVU09041"/>
    <property type="gene ID" value="EJB05_42481"/>
</dbReference>
<feature type="compositionally biased region" description="Pro residues" evidence="6">
    <location>
        <begin position="33"/>
        <end position="45"/>
    </location>
</feature>
<keyword evidence="3" id="KW-0256">Endoplasmic reticulum</keyword>
<reference evidence="8 9" key="1">
    <citation type="journal article" date="2019" name="Sci. Rep.">
        <title>A high-quality genome of Eragrostis curvula grass provides insights into Poaceae evolution and supports new strategies to enhance forage quality.</title>
        <authorList>
            <person name="Carballo J."/>
            <person name="Santos B.A.C.M."/>
            <person name="Zappacosta D."/>
            <person name="Garbus I."/>
            <person name="Selva J.P."/>
            <person name="Gallo C.A."/>
            <person name="Diaz A."/>
            <person name="Albertini E."/>
            <person name="Caccamo M."/>
            <person name="Echenique V."/>
        </authorList>
    </citation>
    <scope>NUCLEOTIDE SEQUENCE [LARGE SCALE GENOMIC DNA]</scope>
    <source>
        <strain evidence="9">cv. Victoria</strain>
        <tissue evidence="8">Leaf</tissue>
    </source>
</reference>
<dbReference type="InterPro" id="IPR003388">
    <property type="entry name" value="Reticulon"/>
</dbReference>
<dbReference type="PANTHER" id="PTHR46626:SF4">
    <property type="entry name" value="RETICULON-LIKE PROTEIN"/>
    <property type="match status" value="1"/>
</dbReference>
<dbReference type="Proteomes" id="UP000324897">
    <property type="component" value="Chromosome 3"/>
</dbReference>
<feature type="compositionally biased region" description="Low complexity" evidence="6">
    <location>
        <begin position="8"/>
        <end position="32"/>
    </location>
</feature>
<evidence type="ECO:0000256" key="5">
    <source>
        <dbReference type="ARBA" id="ARBA00023136"/>
    </source>
</evidence>
<feature type="region of interest" description="Disordered" evidence="6">
    <location>
        <begin position="1"/>
        <end position="137"/>
    </location>
</feature>
<keyword evidence="5" id="KW-0472">Membrane</keyword>
<feature type="domain" description="Reticulon" evidence="7">
    <location>
        <begin position="188"/>
        <end position="318"/>
    </location>
</feature>
<keyword evidence="9" id="KW-1185">Reference proteome</keyword>
<gene>
    <name evidence="8" type="ORF">EJB05_42481</name>
</gene>
<dbReference type="Pfam" id="PF02453">
    <property type="entry name" value="Reticulon"/>
    <property type="match status" value="1"/>
</dbReference>
<dbReference type="OrthoDB" id="783438at2759"/>